<name>A0A9J6QST8_9FIRM</name>
<protein>
    <submittedName>
        <fullName evidence="2">Uncharacterized protein</fullName>
    </submittedName>
</protein>
<keyword evidence="3" id="KW-1185">Reference proteome</keyword>
<sequence>MNGKKRKTAVLTMAAVLCVMMIASPLAVMAQETAPAVPAVTWDGNVQKETAPAIRLPENLRAKEGTALKDVALPEPWTWADDSTVIPAETAEYPARLCVDDAAYDYSKVEGYNVGGGLT</sequence>
<feature type="signal peptide" evidence="1">
    <location>
        <begin position="1"/>
        <end position="30"/>
    </location>
</feature>
<dbReference type="RefSeq" id="WP_253019612.1">
    <property type="nucleotide sequence ID" value="NZ_JAOSHN010000002.1"/>
</dbReference>
<dbReference type="AlphaFoldDB" id="A0A9J6QST8"/>
<organism evidence="2 3">
    <name type="scientific">Hominibacterium faecale</name>
    <dbReference type="NCBI Taxonomy" id="2839743"/>
    <lineage>
        <taxon>Bacteria</taxon>
        <taxon>Bacillati</taxon>
        <taxon>Bacillota</taxon>
        <taxon>Clostridia</taxon>
        <taxon>Peptostreptococcales</taxon>
        <taxon>Anaerovoracaceae</taxon>
        <taxon>Hominibacterium</taxon>
    </lineage>
</organism>
<proteinExistence type="predicted"/>
<feature type="chain" id="PRO_5039900330" evidence="1">
    <location>
        <begin position="31"/>
        <end position="119"/>
    </location>
</feature>
<gene>
    <name evidence="2" type="ORF">OBO34_05140</name>
</gene>
<accession>A0A9J6QST8</accession>
<dbReference type="EMBL" id="JAOSHN010000002">
    <property type="protein sequence ID" value="MCU7377739.1"/>
    <property type="molecule type" value="Genomic_DNA"/>
</dbReference>
<evidence type="ECO:0000256" key="1">
    <source>
        <dbReference type="SAM" id="SignalP"/>
    </source>
</evidence>
<keyword evidence="1" id="KW-0732">Signal</keyword>
<evidence type="ECO:0000313" key="2">
    <source>
        <dbReference type="EMBL" id="MCU7377739.1"/>
    </source>
</evidence>
<dbReference type="Proteomes" id="UP001065549">
    <property type="component" value="Unassembled WGS sequence"/>
</dbReference>
<reference evidence="2" key="1">
    <citation type="submission" date="2022-09" db="EMBL/GenBank/DDBJ databases">
        <title>Culturomic study of gut microbiota in children with autism spectrum disorder.</title>
        <authorList>
            <person name="Efimov B.A."/>
            <person name="Chaplin A.V."/>
            <person name="Sokolova S.R."/>
            <person name="Pikina A.P."/>
            <person name="Korzhanova M."/>
            <person name="Belova V."/>
            <person name="Korostin D."/>
        </authorList>
    </citation>
    <scope>NUCLEOTIDE SEQUENCE</scope>
    <source>
        <strain evidence="2">ASD5510</strain>
    </source>
</reference>
<evidence type="ECO:0000313" key="3">
    <source>
        <dbReference type="Proteomes" id="UP001065549"/>
    </source>
</evidence>
<comment type="caution">
    <text evidence="2">The sequence shown here is derived from an EMBL/GenBank/DDBJ whole genome shotgun (WGS) entry which is preliminary data.</text>
</comment>